<comment type="caution">
    <text evidence="1">The sequence shown here is derived from an EMBL/GenBank/DDBJ whole genome shotgun (WGS) entry which is preliminary data.</text>
</comment>
<dbReference type="Pfam" id="PF13289">
    <property type="entry name" value="SIR2_2"/>
    <property type="match status" value="1"/>
</dbReference>
<dbReference type="InterPro" id="IPR011202">
    <property type="entry name" value="UCP014677"/>
</dbReference>
<protein>
    <submittedName>
        <fullName evidence="1">SIR2 family protein</fullName>
    </submittedName>
</protein>
<dbReference type="PIRSF" id="PIRSF014677">
    <property type="entry name" value="UCP014677"/>
    <property type="match status" value="1"/>
</dbReference>
<organism evidence="1 2">
    <name type="scientific">Paeniclostridium hominis</name>
    <dbReference type="NCBI Taxonomy" id="2764329"/>
    <lineage>
        <taxon>Bacteria</taxon>
        <taxon>Bacillati</taxon>
        <taxon>Bacillota</taxon>
        <taxon>Clostridia</taxon>
        <taxon>Peptostreptococcales</taxon>
        <taxon>Peptostreptococcaceae</taxon>
        <taxon>Paeniclostridium</taxon>
    </lineage>
</organism>
<dbReference type="Proteomes" id="UP000611796">
    <property type="component" value="Unassembled WGS sequence"/>
</dbReference>
<gene>
    <name evidence="1" type="ORF">H8891_14770</name>
</gene>
<evidence type="ECO:0000313" key="2">
    <source>
        <dbReference type="Proteomes" id="UP000611796"/>
    </source>
</evidence>
<keyword evidence="2" id="KW-1185">Reference proteome</keyword>
<name>A0ABR7K831_9FIRM</name>
<dbReference type="RefSeq" id="WP_187006997.1">
    <property type="nucleotide sequence ID" value="NZ_JACRWD010000017.1"/>
</dbReference>
<accession>A0ABR7K831</accession>
<sequence>MNIKEFVSKYNNHPVLFIGTGMSLRYLKDSYTWDGLLSKISYDLTEDENYYLDLKSECKEGKKYRYNKIASKLENEFNKEVRKNKSEKFKEVNDIFYENMKKNISLSRFKIYVTKLLSQVDFKPEMEHELTELKKVRKNIGSIITTNYDKLIEQVFEFKPLVGNDILLSNPYGSLYKIHGCISDPSKIVITEDDYNEFNEKYELIRAQLLSLFIHNPIIFIGYSLDDENIKSLLKTIFTYIEPNSKEAELIRGNFLLVEYDKGSENEEISEYDVDMDGFATIRINKIKTDNYIAIYNELSKLQLPVSAMDIRKVQNIVHEIYSGGKIKVAITEDVDSLRNDEKILAIGTSKTISVQYRNASELMMNYFNILDESNAQALALIDVYSIQSKQYFPIFGFSKINDKVKSINILKQRQETNLNNFKSTIKDICKTDFTSIEEINSCEFISNTNKMPAIIWSVLEGNIDLNIVEEYLKNFDDKNHTNYKKLLCAYDLKKYK</sequence>
<evidence type="ECO:0000313" key="1">
    <source>
        <dbReference type="EMBL" id="MBC6005045.1"/>
    </source>
</evidence>
<proteinExistence type="predicted"/>
<reference evidence="1 2" key="1">
    <citation type="submission" date="2020-08" db="EMBL/GenBank/DDBJ databases">
        <authorList>
            <person name="Liu C."/>
            <person name="Sun Q."/>
        </authorList>
    </citation>
    <scope>NUCLEOTIDE SEQUENCE [LARGE SCALE GENOMIC DNA]</scope>
    <source>
        <strain evidence="1 2">NSJ-45</strain>
    </source>
</reference>
<dbReference type="EMBL" id="JACRWD010000017">
    <property type="protein sequence ID" value="MBC6005045.1"/>
    <property type="molecule type" value="Genomic_DNA"/>
</dbReference>